<feature type="coiled-coil region" evidence="1">
    <location>
        <begin position="25"/>
        <end position="77"/>
    </location>
</feature>
<dbReference type="EMBL" id="RFFI01000118">
    <property type="protein sequence ID" value="RMI04997.1"/>
    <property type="molecule type" value="Genomic_DNA"/>
</dbReference>
<evidence type="ECO:0000256" key="1">
    <source>
        <dbReference type="SAM" id="Coils"/>
    </source>
</evidence>
<dbReference type="AlphaFoldDB" id="A0A3M2IST5"/>
<keyword evidence="3" id="KW-1185">Reference proteome</keyword>
<organism evidence="2 3">
    <name type="scientific">Cellulomonas triticagri</name>
    <dbReference type="NCBI Taxonomy" id="2483352"/>
    <lineage>
        <taxon>Bacteria</taxon>
        <taxon>Bacillati</taxon>
        <taxon>Actinomycetota</taxon>
        <taxon>Actinomycetes</taxon>
        <taxon>Micrococcales</taxon>
        <taxon>Cellulomonadaceae</taxon>
        <taxon>Cellulomonas</taxon>
    </lineage>
</organism>
<gene>
    <name evidence="2" type="ORF">EBM89_16915</name>
</gene>
<accession>A0A3M2IST5</accession>
<sequence length="136" mass="14543">MAEDVGRTGDRVRSGAGIEWVGVAADRYRERLAEHGQRVASARDEVLGTATALEHLADELEARQAAIKRAMQFVEDRIDDARRTVNRLGDVAEDVLTGAEKAARDAARGVLGTVAGGLPAPGAPDWSALADRIGWR</sequence>
<dbReference type="Proteomes" id="UP000269289">
    <property type="component" value="Unassembled WGS sequence"/>
</dbReference>
<comment type="caution">
    <text evidence="2">The sequence shown here is derived from an EMBL/GenBank/DDBJ whole genome shotgun (WGS) entry which is preliminary data.</text>
</comment>
<name>A0A3M2IST5_9CELL</name>
<protein>
    <submittedName>
        <fullName evidence="2">Uncharacterized protein</fullName>
    </submittedName>
</protein>
<keyword evidence="1" id="KW-0175">Coiled coil</keyword>
<proteinExistence type="predicted"/>
<evidence type="ECO:0000313" key="3">
    <source>
        <dbReference type="Proteomes" id="UP000269289"/>
    </source>
</evidence>
<evidence type="ECO:0000313" key="2">
    <source>
        <dbReference type="EMBL" id="RMI04997.1"/>
    </source>
</evidence>
<reference evidence="2 3" key="1">
    <citation type="submission" date="2018-10" db="EMBL/GenBank/DDBJ databases">
        <title>Isolation, diversity and antifungal activity of actinobacteria from wheat.</title>
        <authorList>
            <person name="Han C."/>
        </authorList>
    </citation>
    <scope>NUCLEOTIDE SEQUENCE [LARGE SCALE GENOMIC DNA]</scope>
    <source>
        <strain evidence="2 3">NEAU-YY56</strain>
    </source>
</reference>